<keyword evidence="1" id="KW-0067">ATP-binding</keyword>
<dbReference type="GO" id="GO:0005524">
    <property type="term" value="F:ATP binding"/>
    <property type="evidence" value="ECO:0007669"/>
    <property type="project" value="UniProtKB-KW"/>
</dbReference>
<organism evidence="1 2">
    <name type="scientific">Mesorhizobium shangrilense</name>
    <dbReference type="NCBI Taxonomy" id="460060"/>
    <lineage>
        <taxon>Bacteria</taxon>
        <taxon>Pseudomonadati</taxon>
        <taxon>Pseudomonadota</taxon>
        <taxon>Alphaproteobacteria</taxon>
        <taxon>Hyphomicrobiales</taxon>
        <taxon>Phyllobacteriaceae</taxon>
        <taxon>Mesorhizobium</taxon>
    </lineage>
</organism>
<dbReference type="Gene3D" id="3.30.565.10">
    <property type="entry name" value="Histidine kinase-like ATPase, C-terminal domain"/>
    <property type="match status" value="1"/>
</dbReference>
<keyword evidence="2" id="KW-1185">Reference proteome</keyword>
<sequence length="668" mass="75156">MAELTLKAKHDHLAKVASTRDYVKALAEFVWNALDADADAVSVEFSRNSLGGLHSILIRDNGTGISKSRAEHDFESLGDSWKLQKSRTALNSRVVHGKEGQGRLKFYSLARKANWTSVYEEEGGLLSLSIAIDADNLHKSSVSESTKPKNGAARGTVLELAPLKDTFDWLTSEEARSEFGAIFAPYILQYPSVSIVYDRHLVDPNATIERAHEFERTTIVCPGRSVKDLALRVIEWKSRAGSRKIYFGSETGVVLGSQAANVTAPGFDFSVYAYSPFFQGIADANLLEVDGLTDPDFARVLEYIRDTVGDYFRTRQAEKSGELIQELIDAGVYPYEGDPRDEVERRERQVFDIATHAVSSYSRDFKKADNSLKKITLGLLREAISHNPESVSRILRAVFNLPKVRQDEFSSLLQKTELGHIISASSLIADRVVALKVLSEMVFEPKHRHTIKERGELDVLIRDNTWIFGESFHFTMAEVGLTKIMHRVSQELSLLRAKSAKARKPDGKVGRIDSFMGRVVPHPDRQHREFMLVELKRPLLVVGRKELDQLEDYVNAILAQPDFIGTSTFWNFYLVSGEYDPVVKERITQKDRPVGLYLDKPNHKVWVKSWAELIRDAESRLQFVQEKLQIEVTAEEIGERIAQLKSSILRAGSEPSFGSVDSINEQGE</sequence>
<keyword evidence="1" id="KW-0547">Nucleotide-binding</keyword>
<dbReference type="Proteomes" id="UP001548832">
    <property type="component" value="Unassembled WGS sequence"/>
</dbReference>
<gene>
    <name evidence="1" type="ORF">ABVQ20_01970</name>
</gene>
<dbReference type="SUPFAM" id="SSF55874">
    <property type="entry name" value="ATPase domain of HSP90 chaperone/DNA topoisomerase II/histidine kinase"/>
    <property type="match status" value="1"/>
</dbReference>
<dbReference type="EMBL" id="JBEWSZ010000001">
    <property type="protein sequence ID" value="MET2825737.1"/>
    <property type="molecule type" value="Genomic_DNA"/>
</dbReference>
<proteinExistence type="predicted"/>
<accession>A0ABV2D707</accession>
<evidence type="ECO:0000313" key="2">
    <source>
        <dbReference type="Proteomes" id="UP001548832"/>
    </source>
</evidence>
<name>A0ABV2D707_9HYPH</name>
<dbReference type="Pfam" id="PF13589">
    <property type="entry name" value="HATPase_c_3"/>
    <property type="match status" value="1"/>
</dbReference>
<evidence type="ECO:0000313" key="1">
    <source>
        <dbReference type="EMBL" id="MET2825737.1"/>
    </source>
</evidence>
<reference evidence="1 2" key="1">
    <citation type="submission" date="2024-06" db="EMBL/GenBank/DDBJ databases">
        <authorList>
            <person name="Kim D.-U."/>
        </authorList>
    </citation>
    <scope>NUCLEOTIDE SEQUENCE [LARGE SCALE GENOMIC DNA]</scope>
    <source>
        <strain evidence="1 2">KACC15460</strain>
    </source>
</reference>
<dbReference type="RefSeq" id="WP_354457821.1">
    <property type="nucleotide sequence ID" value="NZ_JBEWSZ010000001.1"/>
</dbReference>
<protein>
    <submittedName>
        <fullName evidence="1">ATP-binding protein</fullName>
    </submittedName>
</protein>
<comment type="caution">
    <text evidence="1">The sequence shown here is derived from an EMBL/GenBank/DDBJ whole genome shotgun (WGS) entry which is preliminary data.</text>
</comment>
<dbReference type="InterPro" id="IPR036890">
    <property type="entry name" value="HATPase_C_sf"/>
</dbReference>